<organism evidence="2 3">
    <name type="scientific">Tribonema minus</name>
    <dbReference type="NCBI Taxonomy" id="303371"/>
    <lineage>
        <taxon>Eukaryota</taxon>
        <taxon>Sar</taxon>
        <taxon>Stramenopiles</taxon>
        <taxon>Ochrophyta</taxon>
        <taxon>PX clade</taxon>
        <taxon>Xanthophyceae</taxon>
        <taxon>Tribonematales</taxon>
        <taxon>Tribonemataceae</taxon>
        <taxon>Tribonema</taxon>
    </lineage>
</organism>
<sequence length="840" mass="86413">MPPKKQSPKTPLSGAQKRRATAATASENSSKRRIHDFFSPVCCSSSGLGTGADNGASNNSDTVCNDAWGKTVDARTAKRWKLINVHQAAADALPALWACRSYRLCYSPTFQDGRQPGTGGGYRPVQSGVYGGGLPVLLEHGSSTGAAGDGTATPRHSRHLANFCLVVQWLTEHRLSDTVLGNVSSRCAVAFAKLTRASREEQAVCLRAFHSQAVWHKGEAALVRGLVSRGLMTELSAKDPLAVLALSDAMDAEQGPAACVLLRIRAPAGPRHAFLVLRVRSDRLPLKNVAVRSACRALGDTPLLRSDSTLRRTHSTGVPDTALRPRMRVRMALTRQSPHRPQSNHAPPCQQNTITTRMRHSPHHTYTIHPQTMCHLASAKQHHPHAPRAHAQVRTAARRASAGASIDGVSHLLMAEALEVWSGADGLYVARTQALVRHTVAAAAGAATRPTSGGARGRRGGGGGGGSGGGRGASSKGGAAAAAAVARLSDALCEALQRAHAAFFAAAGHSAQDAVALLMQDMARLRFSNGGAATAAAAAPSGASAAAAAAAAATVDPDSVSDNDDGALTGGAGASADCAIAIDDGVAAAATSAASARPPPPPFLANGPAFDDFYARLRASDAMELAAAAGDAALAYRLLHEESCRLLPQACVHCRAAAAAVAEAAAAARSEAEQVAGAGAATASMAGCAPAAAAEVAAAAAEQPAPTPEAAAAAAAATCAQCDLSATVVRRGVALLEKEGKYSEALHYLGLLLAAPGLRRSPWRARDWLRTVLDSSHMGRYVGRSIICPFSASSRPVGVFVGVSARFRDDSLLVVGVSHCLQVISELTVAEHAGKKRSAL</sequence>
<feature type="compositionally biased region" description="Gly residues" evidence="1">
    <location>
        <begin position="460"/>
        <end position="472"/>
    </location>
</feature>
<evidence type="ECO:0000256" key="1">
    <source>
        <dbReference type="SAM" id="MobiDB-lite"/>
    </source>
</evidence>
<accession>A0A836CKE3</accession>
<protein>
    <submittedName>
        <fullName evidence="2">Uncharacterized protein</fullName>
    </submittedName>
</protein>
<evidence type="ECO:0000313" key="3">
    <source>
        <dbReference type="Proteomes" id="UP000664859"/>
    </source>
</evidence>
<feature type="compositionally biased region" description="Low complexity" evidence="1">
    <location>
        <begin position="443"/>
        <end position="453"/>
    </location>
</feature>
<reference evidence="2" key="1">
    <citation type="submission" date="2021-02" db="EMBL/GenBank/DDBJ databases">
        <title>First Annotated Genome of the Yellow-green Alga Tribonema minus.</title>
        <authorList>
            <person name="Mahan K.M."/>
        </authorList>
    </citation>
    <scope>NUCLEOTIDE SEQUENCE</scope>
    <source>
        <strain evidence="2">UTEX B ZZ1240</strain>
    </source>
</reference>
<dbReference type="Proteomes" id="UP000664859">
    <property type="component" value="Unassembled WGS sequence"/>
</dbReference>
<comment type="caution">
    <text evidence="2">The sequence shown here is derived from an EMBL/GenBank/DDBJ whole genome shotgun (WGS) entry which is preliminary data.</text>
</comment>
<evidence type="ECO:0000313" key="2">
    <source>
        <dbReference type="EMBL" id="KAG5188543.1"/>
    </source>
</evidence>
<dbReference type="AlphaFoldDB" id="A0A836CKE3"/>
<name>A0A836CKE3_9STRA</name>
<feature type="region of interest" description="Disordered" evidence="1">
    <location>
        <begin position="443"/>
        <end position="476"/>
    </location>
</feature>
<feature type="region of interest" description="Disordered" evidence="1">
    <location>
        <begin position="1"/>
        <end position="31"/>
    </location>
</feature>
<keyword evidence="3" id="KW-1185">Reference proteome</keyword>
<dbReference type="EMBL" id="JAFCMP010000068">
    <property type="protein sequence ID" value="KAG5188543.1"/>
    <property type="molecule type" value="Genomic_DNA"/>
</dbReference>
<gene>
    <name evidence="2" type="ORF">JKP88DRAFT_304459</name>
</gene>
<proteinExistence type="predicted"/>